<feature type="signal peptide" evidence="1">
    <location>
        <begin position="1"/>
        <end position="17"/>
    </location>
</feature>
<dbReference type="EMBL" id="QXTE01000006">
    <property type="protein sequence ID" value="TFK14958.1"/>
    <property type="molecule type" value="Genomic_DNA"/>
</dbReference>
<evidence type="ECO:0000256" key="1">
    <source>
        <dbReference type="SAM" id="SignalP"/>
    </source>
</evidence>
<accession>A0A4D9F6B5</accession>
<organism evidence="2 3">
    <name type="scientific">Platysternon megacephalum</name>
    <name type="common">big-headed turtle</name>
    <dbReference type="NCBI Taxonomy" id="55544"/>
    <lineage>
        <taxon>Eukaryota</taxon>
        <taxon>Metazoa</taxon>
        <taxon>Chordata</taxon>
        <taxon>Craniata</taxon>
        <taxon>Vertebrata</taxon>
        <taxon>Euteleostomi</taxon>
        <taxon>Archelosauria</taxon>
        <taxon>Testudinata</taxon>
        <taxon>Testudines</taxon>
        <taxon>Cryptodira</taxon>
        <taxon>Durocryptodira</taxon>
        <taxon>Testudinoidea</taxon>
        <taxon>Platysternidae</taxon>
        <taxon>Platysternon</taxon>
    </lineage>
</organism>
<name>A0A4D9F6B5_9SAUR</name>
<keyword evidence="1" id="KW-0732">Signal</keyword>
<feature type="chain" id="PRO_5020039324" evidence="1">
    <location>
        <begin position="18"/>
        <end position="99"/>
    </location>
</feature>
<dbReference type="Proteomes" id="UP000297703">
    <property type="component" value="Unassembled WGS sequence"/>
</dbReference>
<comment type="caution">
    <text evidence="2">The sequence shown here is derived from an EMBL/GenBank/DDBJ whole genome shotgun (WGS) entry which is preliminary data.</text>
</comment>
<gene>
    <name evidence="2" type="ORF">DR999_PMT01228</name>
</gene>
<evidence type="ECO:0000313" key="2">
    <source>
        <dbReference type="EMBL" id="TFK14958.1"/>
    </source>
</evidence>
<dbReference type="AlphaFoldDB" id="A0A4D9F6B5"/>
<sequence>MQFLYWKYLLYLTKTQAVSLCEQCSELVSIFFWKDECENSTPAFSCFPFAEDNQVRPNISQEQNRGITWLLESHISLTRMAFLRCLNLYIEGSANSGKF</sequence>
<keyword evidence="3" id="KW-1185">Reference proteome</keyword>
<proteinExistence type="predicted"/>
<evidence type="ECO:0000313" key="3">
    <source>
        <dbReference type="Proteomes" id="UP000297703"/>
    </source>
</evidence>
<reference evidence="2 3" key="1">
    <citation type="submission" date="2019-04" db="EMBL/GenBank/DDBJ databases">
        <title>Draft genome of the big-headed turtle Platysternon megacephalum.</title>
        <authorList>
            <person name="Gong S."/>
        </authorList>
    </citation>
    <scope>NUCLEOTIDE SEQUENCE [LARGE SCALE GENOMIC DNA]</scope>
    <source>
        <strain evidence="2">DO16091913</strain>
        <tissue evidence="2">Muscle</tissue>
    </source>
</reference>
<protein>
    <submittedName>
        <fullName evidence="2">JmjC domain-containing protein 7</fullName>
    </submittedName>
</protein>
<reference evidence="2 3" key="2">
    <citation type="submission" date="2019-04" db="EMBL/GenBank/DDBJ databases">
        <title>The genome sequence of big-headed turtle.</title>
        <authorList>
            <person name="Gong S."/>
        </authorList>
    </citation>
    <scope>NUCLEOTIDE SEQUENCE [LARGE SCALE GENOMIC DNA]</scope>
    <source>
        <strain evidence="2">DO16091913</strain>
        <tissue evidence="2">Muscle</tissue>
    </source>
</reference>